<dbReference type="InterPro" id="IPR036758">
    <property type="entry name" value="At5g01610-like"/>
</dbReference>
<dbReference type="AlphaFoldDB" id="A0A7J7NFE4"/>
<accession>A0A7J7NFE4</accession>
<reference evidence="2 3" key="1">
    <citation type="journal article" date="2020" name="IScience">
        <title>Genome Sequencing of the Endangered Kingdonia uniflora (Circaeasteraceae, Ranunculales) Reveals Potential Mechanisms of Evolutionary Specialization.</title>
        <authorList>
            <person name="Sun Y."/>
            <person name="Deng T."/>
            <person name="Zhang A."/>
            <person name="Moore M.J."/>
            <person name="Landis J.B."/>
            <person name="Lin N."/>
            <person name="Zhang H."/>
            <person name="Zhang X."/>
            <person name="Huang J."/>
            <person name="Zhang X."/>
            <person name="Sun H."/>
            <person name="Wang H."/>
        </authorList>
    </citation>
    <scope>NUCLEOTIDE SEQUENCE [LARGE SCALE GENOMIC DNA]</scope>
    <source>
        <strain evidence="2">TB1705</strain>
        <tissue evidence="2">Leaf</tissue>
    </source>
</reference>
<dbReference type="Pfam" id="PF04398">
    <property type="entry name" value="DUF538"/>
    <property type="match status" value="1"/>
</dbReference>
<sequence>MTLITEDIKAKAEIFYGAEICGEKAKELLAEMKLPNGLLPVDSIDECGYVRESGFFWFKRQMKKEFKFKSTGKLISYAREVSGYAETNKIKKLSGVKSKELSLWISVHEINVHDPPNGKITFKASAGLTKTFSVSAFEISDGELGEEVKDLDEQDVEEEDLEQEVKAEELKHEVQVNEVKA</sequence>
<evidence type="ECO:0000313" key="2">
    <source>
        <dbReference type="EMBL" id="KAF6165877.1"/>
    </source>
</evidence>
<dbReference type="Proteomes" id="UP000541444">
    <property type="component" value="Unassembled WGS sequence"/>
</dbReference>
<dbReference type="InterPro" id="IPR007493">
    <property type="entry name" value="DUF538"/>
</dbReference>
<gene>
    <name evidence="2" type="ORF">GIB67_012774</name>
</gene>
<feature type="region of interest" description="Disordered" evidence="1">
    <location>
        <begin position="146"/>
        <end position="167"/>
    </location>
</feature>
<dbReference type="PANTHER" id="PTHR31676">
    <property type="entry name" value="T31J12.3 PROTEIN-RELATED"/>
    <property type="match status" value="1"/>
</dbReference>
<dbReference type="EMBL" id="JACGCM010000816">
    <property type="protein sequence ID" value="KAF6165877.1"/>
    <property type="molecule type" value="Genomic_DNA"/>
</dbReference>
<feature type="compositionally biased region" description="Acidic residues" evidence="1">
    <location>
        <begin position="146"/>
        <end position="162"/>
    </location>
</feature>
<proteinExistence type="predicted"/>
<protein>
    <submittedName>
        <fullName evidence="2">Uncharacterized protein</fullName>
    </submittedName>
</protein>
<evidence type="ECO:0000256" key="1">
    <source>
        <dbReference type="SAM" id="MobiDB-lite"/>
    </source>
</evidence>
<dbReference type="PANTHER" id="PTHR31676:SF10">
    <property type="entry name" value="EXPRESSED PROTEIN"/>
    <property type="match status" value="1"/>
</dbReference>
<name>A0A7J7NFE4_9MAGN</name>
<dbReference type="Gene3D" id="2.30.240.10">
    <property type="entry name" value="At5g01610-like"/>
    <property type="match status" value="1"/>
</dbReference>
<organism evidence="2 3">
    <name type="scientific">Kingdonia uniflora</name>
    <dbReference type="NCBI Taxonomy" id="39325"/>
    <lineage>
        <taxon>Eukaryota</taxon>
        <taxon>Viridiplantae</taxon>
        <taxon>Streptophyta</taxon>
        <taxon>Embryophyta</taxon>
        <taxon>Tracheophyta</taxon>
        <taxon>Spermatophyta</taxon>
        <taxon>Magnoliopsida</taxon>
        <taxon>Ranunculales</taxon>
        <taxon>Circaeasteraceae</taxon>
        <taxon>Kingdonia</taxon>
    </lineage>
</organism>
<dbReference type="OrthoDB" id="1878965at2759"/>
<comment type="caution">
    <text evidence="2">The sequence shown here is derived from an EMBL/GenBank/DDBJ whole genome shotgun (WGS) entry which is preliminary data.</text>
</comment>
<dbReference type="SUPFAM" id="SSF141562">
    <property type="entry name" value="At5g01610-like"/>
    <property type="match status" value="1"/>
</dbReference>
<evidence type="ECO:0000313" key="3">
    <source>
        <dbReference type="Proteomes" id="UP000541444"/>
    </source>
</evidence>
<keyword evidence="3" id="KW-1185">Reference proteome</keyword>